<keyword evidence="6" id="KW-0851">Voltage-gated channel</keyword>
<dbReference type="EMBL" id="AE013598">
    <property type="protein sequence ID" value="AAW74472.1"/>
    <property type="molecule type" value="Genomic_DNA"/>
</dbReference>
<evidence type="ECO:0000256" key="7">
    <source>
        <dbReference type="ARBA" id="ARBA00022958"/>
    </source>
</evidence>
<keyword evidence="5" id="KW-0631">Potassium channel</keyword>
<dbReference type="AlphaFoldDB" id="Q5H3J9"/>
<keyword evidence="4 13" id="KW-0812">Transmembrane</keyword>
<comment type="subcellular location">
    <subcellularLocation>
        <location evidence="1">Membrane</location>
        <topology evidence="1">Multi-pass membrane protein</topology>
    </subcellularLocation>
</comment>
<feature type="transmembrane region" description="Helical" evidence="13">
    <location>
        <begin position="553"/>
        <end position="571"/>
    </location>
</feature>
<organism evidence="15 16">
    <name type="scientific">Xanthomonas oryzae pv. oryzae (strain KACC10331 / KXO85)</name>
    <dbReference type="NCBI Taxonomy" id="291331"/>
    <lineage>
        <taxon>Bacteria</taxon>
        <taxon>Pseudomonadati</taxon>
        <taxon>Pseudomonadota</taxon>
        <taxon>Gammaproteobacteria</taxon>
        <taxon>Lysobacterales</taxon>
        <taxon>Lysobacteraceae</taxon>
        <taxon>Xanthomonas</taxon>
    </lineage>
</organism>
<dbReference type="Proteomes" id="UP000006735">
    <property type="component" value="Chromosome"/>
</dbReference>
<dbReference type="STRING" id="291331.XOO1218"/>
<feature type="transmembrane region" description="Helical" evidence="13">
    <location>
        <begin position="678"/>
        <end position="699"/>
    </location>
</feature>
<dbReference type="PANTHER" id="PTHR11537:SF254">
    <property type="entry name" value="POTASSIUM VOLTAGE-GATED CHANNEL PROTEIN SHAB"/>
    <property type="match status" value="1"/>
</dbReference>
<dbReference type="InterPro" id="IPR028325">
    <property type="entry name" value="VG_K_chnl"/>
</dbReference>
<feature type="transmembrane region" description="Helical" evidence="13">
    <location>
        <begin position="741"/>
        <end position="759"/>
    </location>
</feature>
<keyword evidence="3" id="KW-0633">Potassium transport</keyword>
<dbReference type="InterPro" id="IPR005821">
    <property type="entry name" value="Ion_trans_dom"/>
</dbReference>
<evidence type="ECO:0000256" key="9">
    <source>
        <dbReference type="ARBA" id="ARBA00023065"/>
    </source>
</evidence>
<dbReference type="KEGG" id="xoo:XOO1218"/>
<sequence>MHETTPLSHGGEKARRACLGAPAPQARTGAWNGGGVRIRRQTAAPPRQSKDHAHCVRCTPHTTHLQHSANRLSAGYKTRRQLPSSRLRNVLGKRQTQTRQAIRQLGIGQVECRHKAQYVRASLQQQQAMLGRQVEDRPGLTRVRRRQYRTQHQATSANLRKQIEVGIERFQARAQRRRLPRHVVGNLRRGQLAQRHARHCRGQRVAAEGGAVRAELHGFGHLGPSQHRADRKTTTQGLGQGHDVRRHLVLPVREQRAGTAHTALNFVQHQQRIVLIAERAYPAQEARRGRHYPALALNRLNHHRGYIAAGHRRFQRRNVVEIHMAKTARQWLVAFLILGLGGCGHRRQRAAMETAAKRDNDALVGRPAVATGPLAHQLDRRLIGLGAGIAQEHLERETRGGHQFFGQFQRRRAEEHVTGMPQLGGLLGKRSHQIRIVMAEPADRDARRQIQILTSLVVPHAAALATLQHHLARAIHRQVVVREGQGRIGSGAHEDGSLKRRENPHSRAFAGLRHNARMRPFSDPQLTPATEDGWRRQWFDIIYRHDTRPSRNFDLMLVVAILASVVVIMIDSVPHLHSHAADWLVPLEWAFTVTFTIEYALRLAVVRCPLHYALSVWGMIDLLSILPSCLSFFVPGAQTLLVVRVLRLLRLFRILKLTRYIEESGQLLDALWRSRRKVLVFLFTVLTITVIAGATMSIIEGPQHGFTSIPTSMYWAIVTMATVGFGDVVPQTTLGRFVTSALILIGYSIIAVPTGIYTAELASALRESGHTGKREIRNCVRWGLQGHAADARYCRQCAEPLPEMSNG</sequence>
<dbReference type="Gene3D" id="1.10.287.70">
    <property type="match status" value="1"/>
</dbReference>
<evidence type="ECO:0000256" key="11">
    <source>
        <dbReference type="ARBA" id="ARBA00023303"/>
    </source>
</evidence>
<evidence type="ECO:0000256" key="6">
    <source>
        <dbReference type="ARBA" id="ARBA00022882"/>
    </source>
</evidence>
<dbReference type="FunFam" id="1.20.120.350:FF:000076">
    <property type="entry name" value="Ion transporter, putative"/>
    <property type="match status" value="1"/>
</dbReference>
<evidence type="ECO:0000256" key="13">
    <source>
        <dbReference type="SAM" id="Phobius"/>
    </source>
</evidence>
<keyword evidence="2" id="KW-0813">Transport</keyword>
<keyword evidence="9" id="KW-0406">Ion transport</keyword>
<keyword evidence="10 13" id="KW-0472">Membrane</keyword>
<dbReference type="GO" id="GO:0005249">
    <property type="term" value="F:voltage-gated potassium channel activity"/>
    <property type="evidence" value="ECO:0007669"/>
    <property type="project" value="InterPro"/>
</dbReference>
<feature type="region of interest" description="Disordered" evidence="12">
    <location>
        <begin position="220"/>
        <end position="241"/>
    </location>
</feature>
<keyword evidence="11" id="KW-0407">Ion channel</keyword>
<evidence type="ECO:0000256" key="1">
    <source>
        <dbReference type="ARBA" id="ARBA00004141"/>
    </source>
</evidence>
<dbReference type="Gene3D" id="1.20.120.350">
    <property type="entry name" value="Voltage-gated potassium channels. Chain C"/>
    <property type="match status" value="1"/>
</dbReference>
<dbReference type="PANTHER" id="PTHR11537">
    <property type="entry name" value="VOLTAGE-GATED POTASSIUM CHANNEL"/>
    <property type="match status" value="1"/>
</dbReference>
<evidence type="ECO:0000256" key="10">
    <source>
        <dbReference type="ARBA" id="ARBA00023136"/>
    </source>
</evidence>
<proteinExistence type="predicted"/>
<dbReference type="HOGENOM" id="CLU_349140_0_0_6"/>
<feature type="transmembrane region" description="Helical" evidence="13">
    <location>
        <begin position="711"/>
        <end position="729"/>
    </location>
</feature>
<evidence type="ECO:0000256" key="2">
    <source>
        <dbReference type="ARBA" id="ARBA00022448"/>
    </source>
</evidence>
<evidence type="ECO:0000256" key="3">
    <source>
        <dbReference type="ARBA" id="ARBA00022538"/>
    </source>
</evidence>
<feature type="transmembrane region" description="Helical" evidence="13">
    <location>
        <begin position="625"/>
        <end position="646"/>
    </location>
</feature>
<evidence type="ECO:0000313" key="16">
    <source>
        <dbReference type="Proteomes" id="UP000006735"/>
    </source>
</evidence>
<dbReference type="InterPro" id="IPR027359">
    <property type="entry name" value="Volt_channel_dom_sf"/>
</dbReference>
<feature type="domain" description="Ion transport" evidence="14">
    <location>
        <begin position="551"/>
        <end position="762"/>
    </location>
</feature>
<dbReference type="GO" id="GO:0001508">
    <property type="term" value="P:action potential"/>
    <property type="evidence" value="ECO:0007669"/>
    <property type="project" value="TreeGrafter"/>
</dbReference>
<reference evidence="15 16" key="1">
    <citation type="journal article" date="2005" name="Nucleic Acids Res.">
        <title>The genome sequence of Xanthomonas oryzae pathovar oryzae KACC10331, the bacterial blight pathogen of rice.</title>
        <authorList>
            <person name="Lee B.M."/>
            <person name="Park Y.J."/>
            <person name="Park D.S."/>
            <person name="Kang H.W."/>
            <person name="Kim J.G."/>
            <person name="Song E.S."/>
            <person name="Park I.C."/>
            <person name="Yoon U.H."/>
            <person name="Hahn J.H."/>
            <person name="Koo B.S."/>
            <person name="Lee G.B."/>
            <person name="Kim H."/>
            <person name="Park H.S."/>
            <person name="Yoon K.O."/>
            <person name="Kim J.H."/>
            <person name="Jung C.H."/>
            <person name="Koh N.H."/>
            <person name="Seo J.S."/>
            <person name="Go S.J."/>
        </authorList>
    </citation>
    <scope>NUCLEOTIDE SEQUENCE [LARGE SCALE GENOMIC DNA]</scope>
    <source>
        <strain evidence="16">KACC10331 / KXO85</strain>
    </source>
</reference>
<evidence type="ECO:0000256" key="4">
    <source>
        <dbReference type="ARBA" id="ARBA00022692"/>
    </source>
</evidence>
<keyword evidence="8 13" id="KW-1133">Transmembrane helix</keyword>
<dbReference type="PRINTS" id="PR00169">
    <property type="entry name" value="KCHANNEL"/>
</dbReference>
<keyword evidence="16" id="KW-1185">Reference proteome</keyword>
<dbReference type="SUPFAM" id="SSF81324">
    <property type="entry name" value="Voltage-gated potassium channels"/>
    <property type="match status" value="1"/>
</dbReference>
<name>Q5H3J9_XANOR</name>
<dbReference type="GO" id="GO:0008076">
    <property type="term" value="C:voltage-gated potassium channel complex"/>
    <property type="evidence" value="ECO:0007669"/>
    <property type="project" value="InterPro"/>
</dbReference>
<evidence type="ECO:0000256" key="8">
    <source>
        <dbReference type="ARBA" id="ARBA00022989"/>
    </source>
</evidence>
<evidence type="ECO:0000256" key="12">
    <source>
        <dbReference type="SAM" id="MobiDB-lite"/>
    </source>
</evidence>
<accession>Q5H3J9</accession>
<evidence type="ECO:0000313" key="15">
    <source>
        <dbReference type="EMBL" id="AAW74472.1"/>
    </source>
</evidence>
<gene>
    <name evidence="15" type="primary">kch</name>
    <name evidence="15" type="ordered locus">XOO1218</name>
</gene>
<dbReference type="Pfam" id="PF00520">
    <property type="entry name" value="Ion_trans"/>
    <property type="match status" value="1"/>
</dbReference>
<keyword evidence="7" id="KW-0630">Potassium</keyword>
<protein>
    <submittedName>
        <fullName evidence="15">Ion transporter</fullName>
    </submittedName>
</protein>
<evidence type="ECO:0000256" key="5">
    <source>
        <dbReference type="ARBA" id="ARBA00022826"/>
    </source>
</evidence>
<evidence type="ECO:0000259" key="14">
    <source>
        <dbReference type="Pfam" id="PF00520"/>
    </source>
</evidence>
<feature type="transmembrane region" description="Helical" evidence="13">
    <location>
        <begin position="583"/>
        <end position="605"/>
    </location>
</feature>